<feature type="region of interest" description="Disordered" evidence="1">
    <location>
        <begin position="129"/>
        <end position="157"/>
    </location>
</feature>
<evidence type="ECO:0000256" key="1">
    <source>
        <dbReference type="SAM" id="MobiDB-lite"/>
    </source>
</evidence>
<gene>
    <name evidence="2" type="ORF">EVAR_44184_1</name>
</gene>
<organism evidence="2 3">
    <name type="scientific">Eumeta variegata</name>
    <name type="common">Bagworm moth</name>
    <name type="synonym">Eumeta japonica</name>
    <dbReference type="NCBI Taxonomy" id="151549"/>
    <lineage>
        <taxon>Eukaryota</taxon>
        <taxon>Metazoa</taxon>
        <taxon>Ecdysozoa</taxon>
        <taxon>Arthropoda</taxon>
        <taxon>Hexapoda</taxon>
        <taxon>Insecta</taxon>
        <taxon>Pterygota</taxon>
        <taxon>Neoptera</taxon>
        <taxon>Endopterygota</taxon>
        <taxon>Lepidoptera</taxon>
        <taxon>Glossata</taxon>
        <taxon>Ditrysia</taxon>
        <taxon>Tineoidea</taxon>
        <taxon>Psychidae</taxon>
        <taxon>Oiketicinae</taxon>
        <taxon>Eumeta</taxon>
    </lineage>
</organism>
<comment type="caution">
    <text evidence="2">The sequence shown here is derived from an EMBL/GenBank/DDBJ whole genome shotgun (WGS) entry which is preliminary data.</text>
</comment>
<accession>A0A4C1VZH6</accession>
<dbReference type="Proteomes" id="UP000299102">
    <property type="component" value="Unassembled WGS sequence"/>
</dbReference>
<sequence>MTCHACVGATATHSRRDMYNSIFITLTQLDVRFRSLPDVRHAEDVPVIGRGARVRPAAAVLPPTARLRRRLVVMANSVDSAGRGERRLARPAPSHFSLVAVRTHSVKDGNPDEVRKLIDRSVTPRLGPLTRFLDGSRASAERNRRAAPAPAPARHSRRALVSPAYSVAL</sequence>
<evidence type="ECO:0000313" key="2">
    <source>
        <dbReference type="EMBL" id="GBP44656.1"/>
    </source>
</evidence>
<name>A0A4C1VZH6_EUMVA</name>
<evidence type="ECO:0000313" key="3">
    <source>
        <dbReference type="Proteomes" id="UP000299102"/>
    </source>
</evidence>
<dbReference type="AlphaFoldDB" id="A0A4C1VZH6"/>
<keyword evidence="3" id="KW-1185">Reference proteome</keyword>
<proteinExistence type="predicted"/>
<dbReference type="EMBL" id="BGZK01000456">
    <property type="protein sequence ID" value="GBP44656.1"/>
    <property type="molecule type" value="Genomic_DNA"/>
</dbReference>
<protein>
    <submittedName>
        <fullName evidence="2">Uncharacterized protein</fullName>
    </submittedName>
</protein>
<reference evidence="2 3" key="1">
    <citation type="journal article" date="2019" name="Commun. Biol.">
        <title>The bagworm genome reveals a unique fibroin gene that provides high tensile strength.</title>
        <authorList>
            <person name="Kono N."/>
            <person name="Nakamura H."/>
            <person name="Ohtoshi R."/>
            <person name="Tomita M."/>
            <person name="Numata K."/>
            <person name="Arakawa K."/>
        </authorList>
    </citation>
    <scope>NUCLEOTIDE SEQUENCE [LARGE SCALE GENOMIC DNA]</scope>
</reference>